<reference evidence="13 14" key="1">
    <citation type="submission" date="2016-08" db="EMBL/GenBank/DDBJ databases">
        <title>A Parts List for Fungal Cellulosomes Revealed by Comparative Genomics.</title>
        <authorList>
            <consortium name="DOE Joint Genome Institute"/>
            <person name="Haitjema C.H."/>
            <person name="Gilmore S.P."/>
            <person name="Henske J.K."/>
            <person name="Solomon K.V."/>
            <person name="De Groot R."/>
            <person name="Kuo A."/>
            <person name="Mondo S.J."/>
            <person name="Salamov A.A."/>
            <person name="Labutti K."/>
            <person name="Zhao Z."/>
            <person name="Chiniquy J."/>
            <person name="Barry K."/>
            <person name="Brewer H.M."/>
            <person name="Purvine S.O."/>
            <person name="Wright A.T."/>
            <person name="Boxma B."/>
            <person name="Van Alen T."/>
            <person name="Hackstein J.H."/>
            <person name="Baker S.E."/>
            <person name="Grigoriev I.V."/>
            <person name="O'Malley M.A."/>
        </authorList>
    </citation>
    <scope>NUCLEOTIDE SEQUENCE [LARGE SCALE GENOMIC DNA]</scope>
    <source>
        <strain evidence="13 14">G1</strain>
    </source>
</reference>
<feature type="binding site" evidence="9">
    <location>
        <position position="170"/>
    </location>
    <ligand>
        <name>Mg(2+)</name>
        <dbReference type="ChEBI" id="CHEBI:18420"/>
    </ligand>
</feature>
<evidence type="ECO:0000256" key="8">
    <source>
        <dbReference type="PIRSR" id="PIRSR601952-1"/>
    </source>
</evidence>
<feature type="binding site" evidence="9">
    <location>
        <position position="69"/>
    </location>
    <ligand>
        <name>Mg(2+)</name>
        <dbReference type="ChEBI" id="CHEBI:18420"/>
    </ligand>
</feature>
<keyword evidence="7 9" id="KW-0460">Magnesium</keyword>
<evidence type="ECO:0000256" key="3">
    <source>
        <dbReference type="ARBA" id="ARBA00022553"/>
    </source>
</evidence>
<keyword evidence="12" id="KW-0812">Transmembrane</keyword>
<dbReference type="InterPro" id="IPR001952">
    <property type="entry name" value="Alkaline_phosphatase"/>
</dbReference>
<evidence type="ECO:0000256" key="4">
    <source>
        <dbReference type="ARBA" id="ARBA00022723"/>
    </source>
</evidence>
<evidence type="ECO:0000313" key="14">
    <source>
        <dbReference type="Proteomes" id="UP000193920"/>
    </source>
</evidence>
<evidence type="ECO:0000256" key="9">
    <source>
        <dbReference type="PIRSR" id="PIRSR601952-2"/>
    </source>
</evidence>
<feature type="active site" description="Phosphoserine intermediate" evidence="8">
    <location>
        <position position="117"/>
    </location>
</feature>
<evidence type="ECO:0000256" key="5">
    <source>
        <dbReference type="ARBA" id="ARBA00022801"/>
    </source>
</evidence>
<dbReference type="CDD" id="cd16012">
    <property type="entry name" value="ALP"/>
    <property type="match status" value="1"/>
</dbReference>
<dbReference type="SUPFAM" id="SSF53649">
    <property type="entry name" value="Alkaline phosphatase-like"/>
    <property type="match status" value="1"/>
</dbReference>
<dbReference type="PANTHER" id="PTHR11596:SF5">
    <property type="entry name" value="ALKALINE PHOSPHATASE"/>
    <property type="match status" value="1"/>
</dbReference>
<dbReference type="Gene3D" id="3.40.720.10">
    <property type="entry name" value="Alkaline Phosphatase, subunit A"/>
    <property type="match status" value="1"/>
</dbReference>
<accession>A0A1Y2B026</accession>
<feature type="binding site" evidence="9">
    <location>
        <position position="476"/>
    </location>
    <ligand>
        <name>Zn(2+)</name>
        <dbReference type="ChEBI" id="CHEBI:29105"/>
        <label>2</label>
    </ligand>
</feature>
<dbReference type="InterPro" id="IPR017850">
    <property type="entry name" value="Alkaline_phosphatase_core_sf"/>
</dbReference>
<feature type="binding site" evidence="9">
    <location>
        <position position="69"/>
    </location>
    <ligand>
        <name>Zn(2+)</name>
        <dbReference type="ChEBI" id="CHEBI:29105"/>
        <label>2</label>
    </ligand>
</feature>
<evidence type="ECO:0000256" key="7">
    <source>
        <dbReference type="ARBA" id="ARBA00022842"/>
    </source>
</evidence>
<sequence>MPTLYLPISNNEKRQERISKREYHKIKIMNSIFSLFLITLGCFLLFEDDIYEKFNKKKPVMNVIFMVSDGFGPTSETFGRTYYQHINKYSYSNITPLDKMFVGQSRTRSHNSLITDSAAGATAFSCTHKTYNYGIAVTPDKRPCATLLEGAHDKGMLTGIVVTSRVTHATPAAFYSHALNRNEEDFIASWLTPNITSKEYDRQVDLLFGGGLCHFIPSYEAKSCRKDDKNLLEDTEFLFINDRTSFDSLNNTGILPVMGLFTPDHMSFEIDRDPKKEPALWEMADKALKILSNSDKNRKGFFLLIEGSRIDMAAHGNDPAAHANDILAYYKTIEVVQKFVNEHPNTLVVSVSDHETGGLALGYQPTKIYPKYIWYPEVVAKVKKSTNKIALEIEEILNSKLTSRGSNDEDDEDDNDTLYDLITNIIYETMGIDDITEEELSYIAESNIGRKTVELANYLAKMESHRAKIAWTTHGHSGVDVNLYAYGKNSKLFRGSKENIEIGRIIENLLELNLEELTKRLFSDYKFPDSSYNITVSEPKFKELHYHYN</sequence>
<comment type="catalytic activity">
    <reaction evidence="11">
        <text>a phosphate monoester + H2O = an alcohol + phosphate</text>
        <dbReference type="Rhea" id="RHEA:15017"/>
        <dbReference type="ChEBI" id="CHEBI:15377"/>
        <dbReference type="ChEBI" id="CHEBI:30879"/>
        <dbReference type="ChEBI" id="CHEBI:43474"/>
        <dbReference type="ChEBI" id="CHEBI:67140"/>
        <dbReference type="EC" id="3.1.3.1"/>
    </reaction>
</comment>
<keyword evidence="12" id="KW-1133">Transmembrane helix</keyword>
<feature type="binding site" evidence="9">
    <location>
        <position position="306"/>
    </location>
    <ligand>
        <name>Mg(2+)</name>
        <dbReference type="ChEBI" id="CHEBI:18420"/>
    </ligand>
</feature>
<evidence type="ECO:0000256" key="10">
    <source>
        <dbReference type="RuleBase" id="RU003946"/>
    </source>
</evidence>
<dbReference type="OrthoDB" id="7392499at2759"/>
<dbReference type="Gene3D" id="1.10.60.40">
    <property type="match status" value="1"/>
</dbReference>
<dbReference type="InterPro" id="IPR018299">
    <property type="entry name" value="Alkaline_phosphatase_AS"/>
</dbReference>
<protein>
    <recommendedName>
        <fullName evidence="2 11">Alkaline phosphatase</fullName>
        <ecNumber evidence="2 11">3.1.3.1</ecNumber>
    </recommendedName>
</protein>
<comment type="cofactor">
    <cofactor evidence="9">
        <name>Zn(2+)</name>
        <dbReference type="ChEBI" id="CHEBI:29105"/>
    </cofactor>
    <text evidence="9">Binds 2 Zn(2+) ions.</text>
</comment>
<comment type="caution">
    <text evidence="13">The sequence shown here is derived from an EMBL/GenBank/DDBJ whole genome shotgun (WGS) entry which is preliminary data.</text>
</comment>
<dbReference type="PRINTS" id="PR00113">
    <property type="entry name" value="ALKPHPHTASE"/>
</dbReference>
<feature type="binding site" evidence="9">
    <location>
        <position position="354"/>
    </location>
    <ligand>
        <name>Zn(2+)</name>
        <dbReference type="ChEBI" id="CHEBI:29105"/>
        <label>2</label>
    </ligand>
</feature>
<feature type="binding site" evidence="9">
    <location>
        <position position="168"/>
    </location>
    <ligand>
        <name>Mg(2+)</name>
        <dbReference type="ChEBI" id="CHEBI:18420"/>
    </ligand>
</feature>
<evidence type="ECO:0000256" key="11">
    <source>
        <dbReference type="RuleBase" id="RU003947"/>
    </source>
</evidence>
<dbReference type="GO" id="GO:0004035">
    <property type="term" value="F:alkaline phosphatase activity"/>
    <property type="evidence" value="ECO:0007669"/>
    <property type="project" value="UniProtKB-EC"/>
</dbReference>
<comment type="similarity">
    <text evidence="1 10">Belongs to the alkaline phosphatase family.</text>
</comment>
<gene>
    <name evidence="13" type="ORF">LY90DRAFT_388181</name>
</gene>
<evidence type="ECO:0000256" key="1">
    <source>
        <dbReference type="ARBA" id="ARBA00005984"/>
    </source>
</evidence>
<keyword evidence="6 9" id="KW-0862">Zinc</keyword>
<evidence type="ECO:0000256" key="6">
    <source>
        <dbReference type="ARBA" id="ARBA00022833"/>
    </source>
</evidence>
<feature type="binding site" evidence="9">
    <location>
        <position position="311"/>
    </location>
    <ligand>
        <name>Zn(2+)</name>
        <dbReference type="ChEBI" id="CHEBI:29105"/>
        <label>2</label>
    </ligand>
</feature>
<dbReference type="PROSITE" id="PS00123">
    <property type="entry name" value="ALKALINE_PHOSPHATASE"/>
    <property type="match status" value="1"/>
</dbReference>
<keyword evidence="4 9" id="KW-0479">Metal-binding</keyword>
<evidence type="ECO:0000256" key="12">
    <source>
        <dbReference type="SAM" id="Phobius"/>
    </source>
</evidence>
<organism evidence="13 14">
    <name type="scientific">Neocallimastix californiae</name>
    <dbReference type="NCBI Taxonomy" id="1754190"/>
    <lineage>
        <taxon>Eukaryota</taxon>
        <taxon>Fungi</taxon>
        <taxon>Fungi incertae sedis</taxon>
        <taxon>Chytridiomycota</taxon>
        <taxon>Chytridiomycota incertae sedis</taxon>
        <taxon>Neocallimastigomycetes</taxon>
        <taxon>Neocallimastigales</taxon>
        <taxon>Neocallimastigaceae</taxon>
        <taxon>Neocallimastix</taxon>
    </lineage>
</organism>
<comment type="cofactor">
    <cofactor evidence="9">
        <name>Mg(2+)</name>
        <dbReference type="ChEBI" id="CHEBI:18420"/>
    </cofactor>
    <text evidence="9">Binds 1 Mg(2+) ion.</text>
</comment>
<dbReference type="GO" id="GO:0046872">
    <property type="term" value="F:metal ion binding"/>
    <property type="evidence" value="ECO:0007669"/>
    <property type="project" value="UniProtKB-KW"/>
</dbReference>
<proteinExistence type="inferred from homology"/>
<evidence type="ECO:0000256" key="2">
    <source>
        <dbReference type="ARBA" id="ARBA00012647"/>
    </source>
</evidence>
<dbReference type="GO" id="GO:0000329">
    <property type="term" value="C:fungal-type vacuole membrane"/>
    <property type="evidence" value="ECO:0007669"/>
    <property type="project" value="TreeGrafter"/>
</dbReference>
<name>A0A1Y2B026_9FUNG</name>
<evidence type="ECO:0000313" key="13">
    <source>
        <dbReference type="EMBL" id="ORY28074.1"/>
    </source>
</evidence>
<keyword evidence="14" id="KW-1185">Reference proteome</keyword>
<feature type="transmembrane region" description="Helical" evidence="12">
    <location>
        <begin position="28"/>
        <end position="46"/>
    </location>
</feature>
<dbReference type="Proteomes" id="UP000193920">
    <property type="component" value="Unassembled WGS sequence"/>
</dbReference>
<keyword evidence="12" id="KW-0472">Membrane</keyword>
<dbReference type="EMBL" id="MCOG01000188">
    <property type="protein sequence ID" value="ORY28074.1"/>
    <property type="molecule type" value="Genomic_DNA"/>
</dbReference>
<feature type="binding site" evidence="9">
    <location>
        <position position="353"/>
    </location>
    <ligand>
        <name>Zn(2+)</name>
        <dbReference type="ChEBI" id="CHEBI:29105"/>
        <label>1</label>
    </ligand>
</feature>
<dbReference type="EC" id="3.1.3.1" evidence="2 11"/>
<dbReference type="SMART" id="SM00098">
    <property type="entry name" value="alkPPc"/>
    <property type="match status" value="1"/>
</dbReference>
<dbReference type="PANTHER" id="PTHR11596">
    <property type="entry name" value="ALKALINE PHOSPHATASE"/>
    <property type="match status" value="1"/>
</dbReference>
<dbReference type="Pfam" id="PF00245">
    <property type="entry name" value="Alk_phosphatase"/>
    <property type="match status" value="1"/>
</dbReference>
<dbReference type="STRING" id="1754190.A0A1Y2B026"/>
<keyword evidence="3" id="KW-0597">Phosphoprotein</keyword>
<dbReference type="AlphaFoldDB" id="A0A1Y2B026"/>
<keyword evidence="5 11" id="KW-0378">Hydrolase</keyword>
<feature type="binding site" evidence="9">
    <location>
        <position position="315"/>
    </location>
    <ligand>
        <name>Zn(2+)</name>
        <dbReference type="ChEBI" id="CHEBI:29105"/>
        <label>2</label>
    </ligand>
</feature>